<protein>
    <recommendedName>
        <fullName evidence="5">Maltose/galactoside acetyltransferase domain-containing protein</fullName>
    </recommendedName>
</protein>
<evidence type="ECO:0000256" key="2">
    <source>
        <dbReference type="ARBA" id="ARBA00022679"/>
    </source>
</evidence>
<evidence type="ECO:0000313" key="6">
    <source>
        <dbReference type="EMBL" id="KAK5082861.1"/>
    </source>
</evidence>
<dbReference type="GO" id="GO:0016407">
    <property type="term" value="F:acetyltransferase activity"/>
    <property type="evidence" value="ECO:0007669"/>
    <property type="project" value="InterPro"/>
</dbReference>
<keyword evidence="2" id="KW-0808">Transferase</keyword>
<evidence type="ECO:0000259" key="5">
    <source>
        <dbReference type="SMART" id="SM01266"/>
    </source>
</evidence>
<dbReference type="InterPro" id="IPR024688">
    <property type="entry name" value="Mac_dom"/>
</dbReference>
<evidence type="ECO:0000256" key="3">
    <source>
        <dbReference type="ARBA" id="ARBA00023315"/>
    </source>
</evidence>
<dbReference type="EMBL" id="JAVRRJ010000007">
    <property type="protein sequence ID" value="KAK5082861.1"/>
    <property type="molecule type" value="Genomic_DNA"/>
</dbReference>
<keyword evidence="3" id="KW-0012">Acyltransferase</keyword>
<dbReference type="SMART" id="SM01266">
    <property type="entry name" value="Mac"/>
    <property type="match status" value="1"/>
</dbReference>
<evidence type="ECO:0000313" key="7">
    <source>
        <dbReference type="Proteomes" id="UP001309876"/>
    </source>
</evidence>
<dbReference type="Pfam" id="PF00132">
    <property type="entry name" value="Hexapep"/>
    <property type="match status" value="1"/>
</dbReference>
<evidence type="ECO:0000256" key="1">
    <source>
        <dbReference type="ARBA" id="ARBA00007274"/>
    </source>
</evidence>
<dbReference type="SUPFAM" id="SSF51161">
    <property type="entry name" value="Trimeric LpxA-like enzymes"/>
    <property type="match status" value="1"/>
</dbReference>
<feature type="domain" description="Maltose/galactoside acetyltransferase" evidence="5">
    <location>
        <begin position="26"/>
        <end position="89"/>
    </location>
</feature>
<feature type="region of interest" description="Disordered" evidence="4">
    <location>
        <begin position="215"/>
        <end position="256"/>
    </location>
</feature>
<dbReference type="PANTHER" id="PTHR23416:SF23">
    <property type="entry name" value="ACETYLTRANSFERASE C18B11.09C-RELATED"/>
    <property type="match status" value="1"/>
</dbReference>
<proteinExistence type="inferred from homology"/>
<dbReference type="InterPro" id="IPR011004">
    <property type="entry name" value="Trimer_LpxA-like_sf"/>
</dbReference>
<name>A0AAN7SVQ3_9EURO</name>
<comment type="similarity">
    <text evidence="1">Belongs to the transferase hexapeptide repeat family.</text>
</comment>
<dbReference type="GO" id="GO:0008374">
    <property type="term" value="F:O-acyltransferase activity"/>
    <property type="evidence" value="ECO:0007669"/>
    <property type="project" value="TreeGrafter"/>
</dbReference>
<gene>
    <name evidence="6" type="ORF">LTR05_006742</name>
</gene>
<dbReference type="CDD" id="cd03357">
    <property type="entry name" value="LbH_MAT_GAT"/>
    <property type="match status" value="1"/>
</dbReference>
<sequence>MAATEKDQSAIEKAKQLNNIPWCDEYEKMISGMLYDSFVSELEAGRFRARAWCHKFNNWFPHEDPTMDFRRLCEARRKLLPEIFGAVGPESTIEPPFICDYGSNIRIGSRFFANFGCIILDCGLVEIGDRVMFGPNVHLYAATHETEVESRRKDIEYTRPIVIEDDVWVGGQAVILPGVTIGKGSTVSAASVVTRDVPPWSVVRGAPARVVKQVTPVEDLPKGTTPSPVTSPRYEQYGSSSQLNNEDREQQLCNPKHIASSKSILEEY</sequence>
<reference evidence="6 7" key="1">
    <citation type="submission" date="2023-08" db="EMBL/GenBank/DDBJ databases">
        <title>Black Yeasts Isolated from many extreme environments.</title>
        <authorList>
            <person name="Coleine C."/>
            <person name="Stajich J.E."/>
            <person name="Selbmann L."/>
        </authorList>
    </citation>
    <scope>NUCLEOTIDE SEQUENCE [LARGE SCALE GENOMIC DNA]</scope>
    <source>
        <strain evidence="6 7">CCFEE 5910</strain>
    </source>
</reference>
<dbReference type="InterPro" id="IPR051159">
    <property type="entry name" value="Hexapeptide_acetyltransf"/>
</dbReference>
<keyword evidence="7" id="KW-1185">Reference proteome</keyword>
<dbReference type="InterPro" id="IPR001451">
    <property type="entry name" value="Hexapep"/>
</dbReference>
<dbReference type="Gene3D" id="2.160.10.10">
    <property type="entry name" value="Hexapeptide repeat proteins"/>
    <property type="match status" value="1"/>
</dbReference>
<organism evidence="6 7">
    <name type="scientific">Lithohypha guttulata</name>
    <dbReference type="NCBI Taxonomy" id="1690604"/>
    <lineage>
        <taxon>Eukaryota</taxon>
        <taxon>Fungi</taxon>
        <taxon>Dikarya</taxon>
        <taxon>Ascomycota</taxon>
        <taxon>Pezizomycotina</taxon>
        <taxon>Eurotiomycetes</taxon>
        <taxon>Chaetothyriomycetidae</taxon>
        <taxon>Chaetothyriales</taxon>
        <taxon>Trichomeriaceae</taxon>
        <taxon>Lithohypha</taxon>
    </lineage>
</organism>
<dbReference type="AlphaFoldDB" id="A0AAN7SVQ3"/>
<dbReference type="FunFam" id="2.160.10.10:FF:000025">
    <property type="entry name" value="Hexapeptide-repeat containing-acetyltransferase"/>
    <property type="match status" value="1"/>
</dbReference>
<accession>A0AAN7SVQ3</accession>
<comment type="caution">
    <text evidence="6">The sequence shown here is derived from an EMBL/GenBank/DDBJ whole genome shotgun (WGS) entry which is preliminary data.</text>
</comment>
<dbReference type="PANTHER" id="PTHR23416">
    <property type="entry name" value="SIALIC ACID SYNTHASE-RELATED"/>
    <property type="match status" value="1"/>
</dbReference>
<evidence type="ECO:0000256" key="4">
    <source>
        <dbReference type="SAM" id="MobiDB-lite"/>
    </source>
</evidence>
<dbReference type="Proteomes" id="UP001309876">
    <property type="component" value="Unassembled WGS sequence"/>
</dbReference>
<dbReference type="Pfam" id="PF12464">
    <property type="entry name" value="Mac"/>
    <property type="match status" value="1"/>
</dbReference>